<feature type="signal peptide" evidence="9">
    <location>
        <begin position="1"/>
        <end position="17"/>
    </location>
</feature>
<comment type="similarity">
    <text evidence="3">Belongs to the SPS2 family.</text>
</comment>
<dbReference type="EMBL" id="KV454406">
    <property type="protein sequence ID" value="ODQ67917.1"/>
    <property type="molecule type" value="Genomic_DNA"/>
</dbReference>
<dbReference type="STRING" id="857566.A0A1E3PSW3"/>
<feature type="chain" id="PRO_5009133952" description="GPI-anchored cell wall organization protein Ecm33" evidence="9">
    <location>
        <begin position="18"/>
        <end position="433"/>
    </location>
</feature>
<evidence type="ECO:0000256" key="1">
    <source>
        <dbReference type="ARBA" id="ARBA00004191"/>
    </source>
</evidence>
<proteinExistence type="inferred from homology"/>
<dbReference type="GO" id="GO:0005886">
    <property type="term" value="C:plasma membrane"/>
    <property type="evidence" value="ECO:0007669"/>
    <property type="project" value="UniProtKB-SubCell"/>
</dbReference>
<evidence type="ECO:0000313" key="10">
    <source>
        <dbReference type="EMBL" id="ODQ67917.1"/>
    </source>
</evidence>
<keyword evidence="6 9" id="KW-0732">Signal</keyword>
<dbReference type="PANTHER" id="PTHR31018">
    <property type="entry name" value="SPORULATION-SPECIFIC PROTEIN-RELATED"/>
    <property type="match status" value="1"/>
</dbReference>
<evidence type="ECO:0000256" key="2">
    <source>
        <dbReference type="ARBA" id="ARBA00004609"/>
    </source>
</evidence>
<dbReference type="GO" id="GO:0009986">
    <property type="term" value="C:cell surface"/>
    <property type="evidence" value="ECO:0007669"/>
    <property type="project" value="TreeGrafter"/>
</dbReference>
<evidence type="ECO:0000256" key="7">
    <source>
        <dbReference type="ARBA" id="ARBA00023180"/>
    </source>
</evidence>
<accession>A0A1E3PSW3</accession>
<name>A0A1E3PSW3_9ASCO</name>
<sequence length="433" mass="44520">MISKVLVASLAVSGALAASSTSSTSASKTSSSATSSAAVPSGCSMDVTATSQADLDKIAGCSVFGGDITIEGNLGTAFINGVKELRGGLKVNNATLLTSLSAPSLTEIKDDFELSQLTTLSTLSFPLLTTIGGAIRWTTLPALGNLQFNAVVDSVSSILISDTALESLDGINVDSLDELNINNNKYIESLDMSIKHVNALDISFNSKGLEVSFPDLIWAKNITLQSVSSVDFSSLITVNDSAGFKNSSFSSLDFKNVTSIGGTLAINYNDALDEVSFPNLGSIGGGFQIFNNTKLQKINGFNKLKSVGGAIEFDGNFTEADLPSLNLVKGGVDVESESTQFNCSSWNKAHKDGDIQGDKYVCSAPASQTSVLISVTSKASSTSKTSTSDETAAATSSNTGAAASSAAKNSASNYGVEGAVVFGAVVALAAQLF</sequence>
<keyword evidence="7" id="KW-0325">Glycoprotein</keyword>
<dbReference type="GO" id="GO:0009277">
    <property type="term" value="C:fungal-type cell wall"/>
    <property type="evidence" value="ECO:0007669"/>
    <property type="project" value="TreeGrafter"/>
</dbReference>
<dbReference type="OrthoDB" id="536881at2759"/>
<dbReference type="AlphaFoldDB" id="A0A1E3PSW3"/>
<keyword evidence="5" id="KW-0964">Secreted</keyword>
<dbReference type="Proteomes" id="UP000095009">
    <property type="component" value="Unassembled WGS sequence"/>
</dbReference>
<dbReference type="Gene3D" id="3.80.20.20">
    <property type="entry name" value="Receptor L-domain"/>
    <property type="match status" value="2"/>
</dbReference>
<keyword evidence="4" id="KW-0134">Cell wall</keyword>
<organism evidence="10 11">
    <name type="scientific">Nadsonia fulvescens var. elongata DSM 6958</name>
    <dbReference type="NCBI Taxonomy" id="857566"/>
    <lineage>
        <taxon>Eukaryota</taxon>
        <taxon>Fungi</taxon>
        <taxon>Dikarya</taxon>
        <taxon>Ascomycota</taxon>
        <taxon>Saccharomycotina</taxon>
        <taxon>Dipodascomycetes</taxon>
        <taxon>Dipodascales</taxon>
        <taxon>Dipodascales incertae sedis</taxon>
        <taxon>Nadsonia</taxon>
    </lineage>
</organism>
<evidence type="ECO:0000256" key="9">
    <source>
        <dbReference type="SAM" id="SignalP"/>
    </source>
</evidence>
<evidence type="ECO:0000313" key="11">
    <source>
        <dbReference type="Proteomes" id="UP000095009"/>
    </source>
</evidence>
<feature type="region of interest" description="Disordered" evidence="8">
    <location>
        <begin position="381"/>
        <end position="400"/>
    </location>
</feature>
<dbReference type="InterPro" id="IPR036941">
    <property type="entry name" value="Rcpt_L-dom_sf"/>
</dbReference>
<evidence type="ECO:0000256" key="5">
    <source>
        <dbReference type="ARBA" id="ARBA00022525"/>
    </source>
</evidence>
<dbReference type="SUPFAM" id="SSF52058">
    <property type="entry name" value="L domain-like"/>
    <property type="match status" value="2"/>
</dbReference>
<protein>
    <recommendedName>
        <fullName evidence="12">GPI-anchored cell wall organization protein Ecm33</fullName>
    </recommendedName>
</protein>
<comment type="subcellular location">
    <subcellularLocation>
        <location evidence="2">Cell membrane</location>
        <topology evidence="2">Lipid-anchor</topology>
        <topology evidence="2">GPI-anchor</topology>
    </subcellularLocation>
    <subcellularLocation>
        <location evidence="1">Secreted</location>
        <location evidence="1">Cell wall</location>
    </subcellularLocation>
</comment>
<dbReference type="PANTHER" id="PTHR31018:SF3">
    <property type="entry name" value="RECEPTOR PROTEIN-TYROSINE KINASE"/>
    <property type="match status" value="1"/>
</dbReference>
<dbReference type="InterPro" id="IPR051648">
    <property type="entry name" value="CWI-Assembly_Regulator"/>
</dbReference>
<keyword evidence="11" id="KW-1185">Reference proteome</keyword>
<evidence type="ECO:0008006" key="12">
    <source>
        <dbReference type="Google" id="ProtNLM"/>
    </source>
</evidence>
<reference evidence="10 11" key="1">
    <citation type="journal article" date="2016" name="Proc. Natl. Acad. Sci. U.S.A.">
        <title>Comparative genomics of biotechnologically important yeasts.</title>
        <authorList>
            <person name="Riley R."/>
            <person name="Haridas S."/>
            <person name="Wolfe K.H."/>
            <person name="Lopes M.R."/>
            <person name="Hittinger C.T."/>
            <person name="Goeker M."/>
            <person name="Salamov A.A."/>
            <person name="Wisecaver J.H."/>
            <person name="Long T.M."/>
            <person name="Calvey C.H."/>
            <person name="Aerts A.L."/>
            <person name="Barry K.W."/>
            <person name="Choi C."/>
            <person name="Clum A."/>
            <person name="Coughlan A.Y."/>
            <person name="Deshpande S."/>
            <person name="Douglass A.P."/>
            <person name="Hanson S.J."/>
            <person name="Klenk H.-P."/>
            <person name="LaButti K.M."/>
            <person name="Lapidus A."/>
            <person name="Lindquist E.A."/>
            <person name="Lipzen A.M."/>
            <person name="Meier-Kolthoff J.P."/>
            <person name="Ohm R.A."/>
            <person name="Otillar R.P."/>
            <person name="Pangilinan J.L."/>
            <person name="Peng Y."/>
            <person name="Rokas A."/>
            <person name="Rosa C.A."/>
            <person name="Scheuner C."/>
            <person name="Sibirny A.A."/>
            <person name="Slot J.C."/>
            <person name="Stielow J.B."/>
            <person name="Sun H."/>
            <person name="Kurtzman C.P."/>
            <person name="Blackwell M."/>
            <person name="Grigoriev I.V."/>
            <person name="Jeffries T.W."/>
        </authorList>
    </citation>
    <scope>NUCLEOTIDE SEQUENCE [LARGE SCALE GENOMIC DNA]</scope>
    <source>
        <strain evidence="10 11">DSM 6958</strain>
    </source>
</reference>
<evidence type="ECO:0000256" key="3">
    <source>
        <dbReference type="ARBA" id="ARBA00005798"/>
    </source>
</evidence>
<evidence type="ECO:0000256" key="6">
    <source>
        <dbReference type="ARBA" id="ARBA00022729"/>
    </source>
</evidence>
<evidence type="ECO:0000256" key="4">
    <source>
        <dbReference type="ARBA" id="ARBA00022512"/>
    </source>
</evidence>
<dbReference type="GO" id="GO:0031505">
    <property type="term" value="P:fungal-type cell wall organization"/>
    <property type="evidence" value="ECO:0007669"/>
    <property type="project" value="TreeGrafter"/>
</dbReference>
<gene>
    <name evidence="10" type="ORF">NADFUDRAFT_44622</name>
</gene>
<evidence type="ECO:0000256" key="8">
    <source>
        <dbReference type="SAM" id="MobiDB-lite"/>
    </source>
</evidence>